<dbReference type="PROSITE" id="PS50179">
    <property type="entry name" value="VHS"/>
    <property type="match status" value="1"/>
</dbReference>
<comment type="caution">
    <text evidence="9">The sequence shown here is derived from an EMBL/GenBank/DDBJ whole genome shotgun (WGS) entry which is preliminary data.</text>
</comment>
<dbReference type="GO" id="GO:0016020">
    <property type="term" value="C:membrane"/>
    <property type="evidence" value="ECO:0007669"/>
    <property type="project" value="UniProtKB-SubCell"/>
</dbReference>
<feature type="compositionally biased region" description="Low complexity" evidence="6">
    <location>
        <begin position="463"/>
        <end position="479"/>
    </location>
</feature>
<feature type="region of interest" description="Disordered" evidence="6">
    <location>
        <begin position="566"/>
        <end position="594"/>
    </location>
</feature>
<feature type="compositionally biased region" description="Polar residues" evidence="6">
    <location>
        <begin position="322"/>
        <end position="333"/>
    </location>
</feature>
<dbReference type="PANTHER" id="PTHR45898">
    <property type="entry name" value="TOM1-LIKE PROTEIN"/>
    <property type="match status" value="1"/>
</dbReference>
<evidence type="ECO:0000256" key="1">
    <source>
        <dbReference type="ARBA" id="ARBA00004170"/>
    </source>
</evidence>
<feature type="compositionally biased region" description="Basic residues" evidence="6">
    <location>
        <begin position="584"/>
        <end position="594"/>
    </location>
</feature>
<evidence type="ECO:0000259" key="7">
    <source>
        <dbReference type="PROSITE" id="PS50179"/>
    </source>
</evidence>
<dbReference type="Pfam" id="PF00790">
    <property type="entry name" value="VHS"/>
    <property type="match status" value="1"/>
</dbReference>
<proteinExistence type="inferred from homology"/>
<evidence type="ECO:0000256" key="6">
    <source>
        <dbReference type="SAM" id="MobiDB-lite"/>
    </source>
</evidence>
<protein>
    <submittedName>
        <fullName evidence="9">Uncharacterized protein</fullName>
    </submittedName>
</protein>
<dbReference type="GO" id="GO:0043328">
    <property type="term" value="P:protein transport to vacuole involved in ubiquitin-dependent protein catabolic process via the multivesicular body sorting pathway"/>
    <property type="evidence" value="ECO:0007669"/>
    <property type="project" value="InterPro"/>
</dbReference>
<dbReference type="Gene3D" id="1.20.58.160">
    <property type="match status" value="1"/>
</dbReference>
<dbReference type="Gene3D" id="1.25.40.90">
    <property type="match status" value="1"/>
</dbReference>
<feature type="compositionally biased region" description="Polar residues" evidence="6">
    <location>
        <begin position="279"/>
        <end position="308"/>
    </location>
</feature>
<dbReference type="AlphaFoldDB" id="A0AAN7MHJ4"/>
<dbReference type="PANTHER" id="PTHR45898:SF2">
    <property type="entry name" value="TOM1-LIKE PROTEIN 6"/>
    <property type="match status" value="1"/>
</dbReference>
<organism evidence="9 10">
    <name type="scientific">Trapa natans</name>
    <name type="common">Water chestnut</name>
    <dbReference type="NCBI Taxonomy" id="22666"/>
    <lineage>
        <taxon>Eukaryota</taxon>
        <taxon>Viridiplantae</taxon>
        <taxon>Streptophyta</taxon>
        <taxon>Embryophyta</taxon>
        <taxon>Tracheophyta</taxon>
        <taxon>Spermatophyta</taxon>
        <taxon>Magnoliopsida</taxon>
        <taxon>eudicotyledons</taxon>
        <taxon>Gunneridae</taxon>
        <taxon>Pentapetalae</taxon>
        <taxon>rosids</taxon>
        <taxon>malvids</taxon>
        <taxon>Myrtales</taxon>
        <taxon>Lythraceae</taxon>
        <taxon>Trapa</taxon>
    </lineage>
</organism>
<comment type="similarity">
    <text evidence="2">Belongs to the TOM1 family.</text>
</comment>
<dbReference type="FunFam" id="1.25.40.90:FF:000028">
    <property type="entry name" value="TOM1-like protein 2"/>
    <property type="match status" value="1"/>
</dbReference>
<feature type="compositionally biased region" description="Low complexity" evidence="6">
    <location>
        <begin position="572"/>
        <end position="583"/>
    </location>
</feature>
<reference evidence="9 10" key="1">
    <citation type="journal article" date="2023" name="Hortic Res">
        <title>Pangenome of water caltrop reveals structural variations and asymmetric subgenome divergence after allopolyploidization.</title>
        <authorList>
            <person name="Zhang X."/>
            <person name="Chen Y."/>
            <person name="Wang L."/>
            <person name="Yuan Y."/>
            <person name="Fang M."/>
            <person name="Shi L."/>
            <person name="Lu R."/>
            <person name="Comes H.P."/>
            <person name="Ma Y."/>
            <person name="Chen Y."/>
            <person name="Huang G."/>
            <person name="Zhou Y."/>
            <person name="Zheng Z."/>
            <person name="Qiu Y."/>
        </authorList>
    </citation>
    <scope>NUCLEOTIDE SEQUENCE [LARGE SCALE GENOMIC DNA]</scope>
    <source>
        <strain evidence="9">F231</strain>
    </source>
</reference>
<feature type="region of interest" description="Disordered" evidence="6">
    <location>
        <begin position="463"/>
        <end position="485"/>
    </location>
</feature>
<dbReference type="SUPFAM" id="SSF89009">
    <property type="entry name" value="GAT-like domain"/>
    <property type="match status" value="1"/>
</dbReference>
<dbReference type="GO" id="GO:0043130">
    <property type="term" value="F:ubiquitin binding"/>
    <property type="evidence" value="ECO:0007669"/>
    <property type="project" value="InterPro"/>
</dbReference>
<feature type="region of interest" description="Disordered" evidence="6">
    <location>
        <begin position="353"/>
        <end position="381"/>
    </location>
</feature>
<keyword evidence="5" id="KW-0472">Membrane</keyword>
<evidence type="ECO:0000256" key="5">
    <source>
        <dbReference type="ARBA" id="ARBA00023136"/>
    </source>
</evidence>
<comment type="subcellular location">
    <subcellularLocation>
        <location evidence="1">Membrane</location>
        <topology evidence="1">Peripheral membrane protein</topology>
    </subcellularLocation>
</comment>
<dbReference type="InterPro" id="IPR004152">
    <property type="entry name" value="GAT_dom"/>
</dbReference>
<feature type="compositionally biased region" description="Polar residues" evidence="6">
    <location>
        <begin position="363"/>
        <end position="380"/>
    </location>
</feature>
<dbReference type="EMBL" id="JAXQNO010000004">
    <property type="protein sequence ID" value="KAK4799162.1"/>
    <property type="molecule type" value="Genomic_DNA"/>
</dbReference>
<name>A0AAN7MHJ4_TRANT</name>
<evidence type="ECO:0000313" key="9">
    <source>
        <dbReference type="EMBL" id="KAK4799162.1"/>
    </source>
</evidence>
<dbReference type="Pfam" id="PF03127">
    <property type="entry name" value="GAT"/>
    <property type="match status" value="1"/>
</dbReference>
<dbReference type="GO" id="GO:0035091">
    <property type="term" value="F:phosphatidylinositol binding"/>
    <property type="evidence" value="ECO:0007669"/>
    <property type="project" value="InterPro"/>
</dbReference>
<dbReference type="GO" id="GO:0005737">
    <property type="term" value="C:cytoplasm"/>
    <property type="evidence" value="ECO:0007669"/>
    <property type="project" value="UniProtKB-ARBA"/>
</dbReference>
<dbReference type="InterPro" id="IPR008942">
    <property type="entry name" value="ENTH_VHS"/>
</dbReference>
<dbReference type="SUPFAM" id="SSF48464">
    <property type="entry name" value="ENTH/VHS domain"/>
    <property type="match status" value="1"/>
</dbReference>
<keyword evidence="3" id="KW-0813">Transport</keyword>
<dbReference type="Proteomes" id="UP001346149">
    <property type="component" value="Unassembled WGS sequence"/>
</dbReference>
<evidence type="ECO:0000256" key="2">
    <source>
        <dbReference type="ARBA" id="ARBA00007708"/>
    </source>
</evidence>
<sequence length="594" mass="64953">MLSASSSSVTVRVEKATSDLLINPDWTMNIDICDYVNTHPGQARDVLKALKKRLQHKSPRVQFLALTLLEAMVNNCGDYIHFQIVEKNILEEMVKIVKKKTDMNVRDKTLSLLDAWHEAFGGQGGKYPQYYYAYDELRRSGIAFPRRASPAVPIFTPPIGYPVMGHVRDGYGNPSNSLRRLDEAMAAERDILSGPRLESMQNTMELLSDMLQAMSPGDKEALKDEVVIDLVDRCRSNQKRLTTMLTASEDEKLLARGLELHEVMENVLAKHDDIASGSVLPSHSTDNASTSAFSTQTSISSPRATENCSEPKKDISPEACASPQSPATTVTSSKDLIDAEEEEDDDFAQLARRHSRPPGTAGQIHTSATQAPDSDTSKALVSTDPVPVTITKDRDMMDLLSLSFATTSDCEIPRFTASLSHQASDNIPVSSNGNTNPYSSELNINNPEQAYFRSYVASWSHPQVQLQTQPQQQMNTQSQYHENPYGYPPPPWESSSNTFSDQHHLQMSGSSFGFAAGAGPVAGNSVAANNRASFTTVPANAPSSIAQKPYVPTYLLFEDLNVLPNGDGSKDGNGMSNLSSSSRSNRHSRNGGGM</sequence>
<evidence type="ECO:0000256" key="3">
    <source>
        <dbReference type="ARBA" id="ARBA00022448"/>
    </source>
</evidence>
<feature type="domain" description="VHS" evidence="7">
    <location>
        <begin position="16"/>
        <end position="145"/>
    </location>
</feature>
<evidence type="ECO:0000313" key="10">
    <source>
        <dbReference type="Proteomes" id="UP001346149"/>
    </source>
</evidence>
<accession>A0AAN7MHJ4</accession>
<gene>
    <name evidence="9" type="ORF">SAY86_024527</name>
</gene>
<keyword evidence="4" id="KW-0653">Protein transport</keyword>
<evidence type="ECO:0000256" key="4">
    <source>
        <dbReference type="ARBA" id="ARBA00022927"/>
    </source>
</evidence>
<dbReference type="InterPro" id="IPR044836">
    <property type="entry name" value="TOL_plant"/>
</dbReference>
<dbReference type="InterPro" id="IPR002014">
    <property type="entry name" value="VHS_dom"/>
</dbReference>
<evidence type="ECO:0000259" key="8">
    <source>
        <dbReference type="PROSITE" id="PS50909"/>
    </source>
</evidence>
<dbReference type="SMART" id="SM00288">
    <property type="entry name" value="VHS"/>
    <property type="match status" value="1"/>
</dbReference>
<dbReference type="InterPro" id="IPR038425">
    <property type="entry name" value="GAT_sf"/>
</dbReference>
<keyword evidence="10" id="KW-1185">Reference proteome</keyword>
<dbReference type="PROSITE" id="PS50909">
    <property type="entry name" value="GAT"/>
    <property type="match status" value="1"/>
</dbReference>
<feature type="region of interest" description="Disordered" evidence="6">
    <location>
        <begin position="279"/>
        <end position="333"/>
    </location>
</feature>
<dbReference type="CDD" id="cd03561">
    <property type="entry name" value="VHS"/>
    <property type="match status" value="1"/>
</dbReference>
<dbReference type="CDD" id="cd14231">
    <property type="entry name" value="GAT_GGA-like_plant"/>
    <property type="match status" value="1"/>
</dbReference>
<feature type="domain" description="GAT" evidence="8">
    <location>
        <begin position="188"/>
        <end position="276"/>
    </location>
</feature>